<sequence length="84" mass="9216">MGFPATNSATQKPPFSTPQPIPRRNFLVVGWCDRFTQHSRTLVGWVERSRNPTQSARLGARSLYTTQSDSSRLGGAIAKPNTVG</sequence>
<dbReference type="EMBL" id="JBBWYZ010000014">
    <property type="protein sequence ID" value="MEK9513466.1"/>
    <property type="molecule type" value="Genomic_DNA"/>
</dbReference>
<dbReference type="RefSeq" id="WP_368663134.1">
    <property type="nucleotide sequence ID" value="NZ_JBBWYZ010000014.1"/>
</dbReference>
<feature type="region of interest" description="Disordered" evidence="1">
    <location>
        <begin position="57"/>
        <end position="84"/>
    </location>
</feature>
<proteinExistence type="predicted"/>
<name>A0ABU9ENE9_LIMFS</name>
<dbReference type="Proteomes" id="UP001387447">
    <property type="component" value="Unassembled WGS sequence"/>
</dbReference>
<evidence type="ECO:0000313" key="3">
    <source>
        <dbReference type="Proteomes" id="UP001387447"/>
    </source>
</evidence>
<evidence type="ECO:0000313" key="2">
    <source>
        <dbReference type="EMBL" id="MEK9513466.1"/>
    </source>
</evidence>
<accession>A0ABU9ENE9</accession>
<keyword evidence="3" id="KW-1185">Reference proteome</keyword>
<feature type="region of interest" description="Disordered" evidence="1">
    <location>
        <begin position="1"/>
        <end position="22"/>
    </location>
</feature>
<gene>
    <name evidence="2" type="ORF">AAEJ74_17760</name>
</gene>
<feature type="compositionally biased region" description="Polar residues" evidence="1">
    <location>
        <begin position="1"/>
        <end position="14"/>
    </location>
</feature>
<reference evidence="2 3" key="1">
    <citation type="journal article" date="2024" name="Front. Microbiol.">
        <title>Transcriptomic insights into the dominance of two phototrophs throughout the water column of a tropical hypersaline-alkaline crater lake (Dziani Dzaha, Mayotte).</title>
        <authorList>
            <person name="Duperron S."/>
            <person name="Halary S."/>
            <person name="Bouly J.-P."/>
            <person name="Roussel T."/>
            <person name="Hugoni M."/>
            <person name="Bruto M."/>
            <person name="Oger P."/>
            <person name="Duval C."/>
            <person name="Woo A."/>
            <person name="Jezequiel D."/>
            <person name="Ader M."/>
            <person name="Leboulanger C."/>
            <person name="Agogue H."/>
            <person name="Grossi V."/>
            <person name="Trousselier M."/>
            <person name="Bernard C."/>
        </authorList>
    </citation>
    <scope>NUCLEOTIDE SEQUENCE [LARGE SCALE GENOMIC DNA]</scope>
    <source>
        <strain evidence="2 3">PMC 851.14</strain>
    </source>
</reference>
<organism evidence="2 3">
    <name type="scientific">Limnospira fusiformis PMC 851.14</name>
    <dbReference type="NCBI Taxonomy" id="2219512"/>
    <lineage>
        <taxon>Bacteria</taxon>
        <taxon>Bacillati</taxon>
        <taxon>Cyanobacteriota</taxon>
        <taxon>Cyanophyceae</taxon>
        <taxon>Oscillatoriophycideae</taxon>
        <taxon>Oscillatoriales</taxon>
        <taxon>Sirenicapillariaceae</taxon>
        <taxon>Limnospira</taxon>
    </lineage>
</organism>
<protein>
    <submittedName>
        <fullName evidence="2">Uncharacterized protein</fullName>
    </submittedName>
</protein>
<evidence type="ECO:0000256" key="1">
    <source>
        <dbReference type="SAM" id="MobiDB-lite"/>
    </source>
</evidence>
<comment type="caution">
    <text evidence="2">The sequence shown here is derived from an EMBL/GenBank/DDBJ whole genome shotgun (WGS) entry which is preliminary data.</text>
</comment>